<dbReference type="GO" id="GO:0009408">
    <property type="term" value="P:response to heat"/>
    <property type="evidence" value="ECO:0007669"/>
    <property type="project" value="TreeGrafter"/>
</dbReference>
<dbReference type="PANTHER" id="PTHR10502">
    <property type="entry name" value="ANNEXIN"/>
    <property type="match status" value="1"/>
</dbReference>
<reference evidence="10" key="2">
    <citation type="journal article" date="2017" name="Nat. Plants">
        <title>The Aegilops tauschii genome reveals multiple impacts of transposons.</title>
        <authorList>
            <person name="Zhao G."/>
            <person name="Zou C."/>
            <person name="Li K."/>
            <person name="Wang K."/>
            <person name="Li T."/>
            <person name="Gao L."/>
            <person name="Zhang X."/>
            <person name="Wang H."/>
            <person name="Yang Z."/>
            <person name="Liu X."/>
            <person name="Jiang W."/>
            <person name="Mao L."/>
            <person name="Kong X."/>
            <person name="Jiao Y."/>
            <person name="Jia J."/>
        </authorList>
    </citation>
    <scope>NUCLEOTIDE SEQUENCE [LARGE SCALE GENOMIC DNA]</scope>
    <source>
        <strain evidence="10">cv. AL8/78</strain>
    </source>
</reference>
<evidence type="ECO:0000256" key="7">
    <source>
        <dbReference type="RuleBase" id="RU003540"/>
    </source>
</evidence>
<dbReference type="FunFam" id="1.10.220.10:FF:000001">
    <property type="entry name" value="Annexin"/>
    <property type="match status" value="1"/>
</dbReference>
<feature type="binding site" evidence="6">
    <location>
        <position position="319"/>
    </location>
    <ligand>
        <name>Ca(2+)</name>
        <dbReference type="ChEBI" id="CHEBI:29108"/>
        <label>1</label>
    </ligand>
</feature>
<dbReference type="FunFam" id="1.10.220.10:FF:000009">
    <property type="entry name" value="Annexin"/>
    <property type="match status" value="1"/>
</dbReference>
<evidence type="ECO:0000313" key="10">
    <source>
        <dbReference type="Proteomes" id="UP000015105"/>
    </source>
</evidence>
<dbReference type="GO" id="GO:0005509">
    <property type="term" value="F:calcium ion binding"/>
    <property type="evidence" value="ECO:0007669"/>
    <property type="project" value="InterPro"/>
</dbReference>
<keyword evidence="4 7" id="KW-0041">Annexin</keyword>
<dbReference type="SMART" id="SM00335">
    <property type="entry name" value="ANX"/>
    <property type="match status" value="4"/>
</dbReference>
<feature type="region of interest" description="Disordered" evidence="8">
    <location>
        <begin position="1"/>
        <end position="66"/>
    </location>
</feature>
<reference evidence="9" key="4">
    <citation type="submission" date="2019-03" db="UniProtKB">
        <authorList>
            <consortium name="EnsemblPlants"/>
        </authorList>
    </citation>
    <scope>IDENTIFICATION</scope>
</reference>
<reference evidence="10" key="1">
    <citation type="journal article" date="2014" name="Science">
        <title>Ancient hybridizations among the ancestral genomes of bread wheat.</title>
        <authorList>
            <consortium name="International Wheat Genome Sequencing Consortium,"/>
            <person name="Marcussen T."/>
            <person name="Sandve S.R."/>
            <person name="Heier L."/>
            <person name="Spannagl M."/>
            <person name="Pfeifer M."/>
            <person name="Jakobsen K.S."/>
            <person name="Wulff B.B."/>
            <person name="Steuernagel B."/>
            <person name="Mayer K.F."/>
            <person name="Olsen O.A."/>
        </authorList>
    </citation>
    <scope>NUCLEOTIDE SEQUENCE [LARGE SCALE GENOMIC DNA]</scope>
    <source>
        <strain evidence="10">cv. AL8/78</strain>
    </source>
</reference>
<evidence type="ECO:0000256" key="6">
    <source>
        <dbReference type="PIRSR" id="PIRSR609118-1"/>
    </source>
</evidence>
<feature type="binding site" evidence="6">
    <location>
        <position position="133"/>
    </location>
    <ligand>
        <name>Ca(2+)</name>
        <dbReference type="ChEBI" id="CHEBI:29108"/>
        <label>1</label>
    </ligand>
</feature>
<dbReference type="GO" id="GO:0009414">
    <property type="term" value="P:response to water deprivation"/>
    <property type="evidence" value="ECO:0007669"/>
    <property type="project" value="TreeGrafter"/>
</dbReference>
<dbReference type="Gene3D" id="1.10.220.10">
    <property type="entry name" value="Annexin"/>
    <property type="match status" value="4"/>
</dbReference>
<evidence type="ECO:0000256" key="2">
    <source>
        <dbReference type="ARBA" id="ARBA00022737"/>
    </source>
</evidence>
<feature type="binding site" evidence="6">
    <location>
        <position position="323"/>
    </location>
    <ligand>
        <name>Ca(2+)</name>
        <dbReference type="ChEBI" id="CHEBI:29108"/>
        <label>1</label>
    </ligand>
</feature>
<evidence type="ECO:0000313" key="9">
    <source>
        <dbReference type="EnsemblPlants" id="AET7Gv20464800.2"/>
    </source>
</evidence>
<feature type="binding site" evidence="6">
    <location>
        <position position="91"/>
    </location>
    <ligand>
        <name>Ca(2+)</name>
        <dbReference type="ChEBI" id="CHEBI:29108"/>
        <label>1</label>
    </ligand>
</feature>
<evidence type="ECO:0000256" key="1">
    <source>
        <dbReference type="ARBA" id="ARBA00022723"/>
    </source>
</evidence>
<dbReference type="PRINTS" id="PR01814">
    <property type="entry name" value="ANNEXINPLANT"/>
</dbReference>
<dbReference type="InterPro" id="IPR001464">
    <property type="entry name" value="Annexin"/>
</dbReference>
<dbReference type="Pfam" id="PF00191">
    <property type="entry name" value="Annexin"/>
    <property type="match status" value="4"/>
</dbReference>
<evidence type="ECO:0000256" key="3">
    <source>
        <dbReference type="ARBA" id="ARBA00022837"/>
    </source>
</evidence>
<organism evidence="9 10">
    <name type="scientific">Aegilops tauschii subsp. strangulata</name>
    <name type="common">Goatgrass</name>
    <dbReference type="NCBI Taxonomy" id="200361"/>
    <lineage>
        <taxon>Eukaryota</taxon>
        <taxon>Viridiplantae</taxon>
        <taxon>Streptophyta</taxon>
        <taxon>Embryophyta</taxon>
        <taxon>Tracheophyta</taxon>
        <taxon>Spermatophyta</taxon>
        <taxon>Magnoliopsida</taxon>
        <taxon>Liliopsida</taxon>
        <taxon>Poales</taxon>
        <taxon>Poaceae</taxon>
        <taxon>BOP clade</taxon>
        <taxon>Pooideae</taxon>
        <taxon>Triticodae</taxon>
        <taxon>Triticeae</taxon>
        <taxon>Triticinae</taxon>
        <taxon>Aegilops</taxon>
    </lineage>
</organism>
<dbReference type="GO" id="GO:0009409">
    <property type="term" value="P:response to cold"/>
    <property type="evidence" value="ECO:0007669"/>
    <property type="project" value="TreeGrafter"/>
</dbReference>
<name>A0A453R597_AEGTS</name>
<dbReference type="InterPro" id="IPR037104">
    <property type="entry name" value="Annexin_sf"/>
</dbReference>
<dbReference type="Proteomes" id="UP000015105">
    <property type="component" value="Chromosome 7D"/>
</dbReference>
<dbReference type="PROSITE" id="PS00223">
    <property type="entry name" value="ANNEXIN_1"/>
    <property type="match status" value="1"/>
</dbReference>
<feature type="binding site" evidence="6">
    <location>
        <position position="369"/>
    </location>
    <ligand>
        <name>Ca(2+)</name>
        <dbReference type="ChEBI" id="CHEBI:29108"/>
        <label>1</label>
    </ligand>
</feature>
<dbReference type="GO" id="GO:0009651">
    <property type="term" value="P:response to salt stress"/>
    <property type="evidence" value="ECO:0007669"/>
    <property type="project" value="TreeGrafter"/>
</dbReference>
<evidence type="ECO:0000256" key="5">
    <source>
        <dbReference type="ARBA" id="ARBA00023302"/>
    </source>
</evidence>
<dbReference type="Gramene" id="AET7Gv20464800.2">
    <property type="protein sequence ID" value="AET7Gv20464800.2"/>
    <property type="gene ID" value="AET7Gv20464800"/>
</dbReference>
<dbReference type="InterPro" id="IPR018252">
    <property type="entry name" value="Annexin_repeat_CS"/>
</dbReference>
<dbReference type="EnsemblPlants" id="AET7Gv20464800.2">
    <property type="protein sequence ID" value="AET7Gv20464800.2"/>
    <property type="gene ID" value="AET7Gv20464800"/>
</dbReference>
<dbReference type="STRING" id="200361.A0A453R597"/>
<reference evidence="9" key="5">
    <citation type="journal article" date="2021" name="G3 (Bethesda)">
        <title>Aegilops tauschii genome assembly Aet v5.0 features greater sequence contiguity and improved annotation.</title>
        <authorList>
            <person name="Wang L."/>
            <person name="Zhu T."/>
            <person name="Rodriguez J.C."/>
            <person name="Deal K.R."/>
            <person name="Dubcovsky J."/>
            <person name="McGuire P.E."/>
            <person name="Lux T."/>
            <person name="Spannagl M."/>
            <person name="Mayer K.F.X."/>
            <person name="Baldrich P."/>
            <person name="Meyers B.C."/>
            <person name="Huo N."/>
            <person name="Gu Y.Q."/>
            <person name="Zhou H."/>
            <person name="Devos K.M."/>
            <person name="Bennetzen J.L."/>
            <person name="Unver T."/>
            <person name="Budak H."/>
            <person name="Gulick P.J."/>
            <person name="Galiba G."/>
            <person name="Kalapos B."/>
            <person name="Nelson D.R."/>
            <person name="Li P."/>
            <person name="You F.M."/>
            <person name="Luo M.C."/>
            <person name="Dvorak J."/>
        </authorList>
    </citation>
    <scope>NUCLEOTIDE SEQUENCE [LARGE SCALE GENOMIC DNA]</scope>
    <source>
        <strain evidence="9">cv. AL8/78</strain>
    </source>
</reference>
<dbReference type="GO" id="GO:0005544">
    <property type="term" value="F:calcium-dependent phospholipid binding"/>
    <property type="evidence" value="ECO:0007669"/>
    <property type="project" value="UniProtKB-KW"/>
</dbReference>
<dbReference type="PANTHER" id="PTHR10502:SF235">
    <property type="entry name" value="ANNEXIN"/>
    <property type="match status" value="1"/>
</dbReference>
<dbReference type="PRINTS" id="PR00196">
    <property type="entry name" value="ANNEXIN"/>
</dbReference>
<keyword evidence="5 7" id="KW-0111">Calcium/phospholipid-binding</keyword>
<keyword evidence="1 6" id="KW-0479">Metal-binding</keyword>
<keyword evidence="3 6" id="KW-0106">Calcium</keyword>
<dbReference type="GO" id="GO:0005737">
    <property type="term" value="C:cytoplasm"/>
    <property type="evidence" value="ECO:0007669"/>
    <property type="project" value="TreeGrafter"/>
</dbReference>
<feature type="binding site" evidence="6">
    <location>
        <position position="361"/>
    </location>
    <ligand>
        <name>Ca(2+)</name>
        <dbReference type="ChEBI" id="CHEBI:29108"/>
        <label>1</label>
    </ligand>
</feature>
<dbReference type="FunFam" id="1.10.220.10:FF:000006">
    <property type="entry name" value="Annexin"/>
    <property type="match status" value="1"/>
</dbReference>
<evidence type="ECO:0000256" key="8">
    <source>
        <dbReference type="SAM" id="MobiDB-lite"/>
    </source>
</evidence>
<feature type="binding site" evidence="6">
    <location>
        <position position="93"/>
    </location>
    <ligand>
        <name>Ca(2+)</name>
        <dbReference type="ChEBI" id="CHEBI:29108"/>
        <label>1</label>
    </ligand>
</feature>
<dbReference type="InterPro" id="IPR009118">
    <property type="entry name" value="AnnexinD_plant"/>
</dbReference>
<comment type="domain">
    <text evidence="7">A pair of annexin repeats may form one binding site for calcium and phospholipid.</text>
</comment>
<dbReference type="SUPFAM" id="SSF47874">
    <property type="entry name" value="Annexin"/>
    <property type="match status" value="1"/>
</dbReference>
<keyword evidence="10" id="KW-1185">Reference proteome</keyword>
<keyword evidence="2 7" id="KW-0677">Repeat</keyword>
<dbReference type="GO" id="GO:0001786">
    <property type="term" value="F:phosphatidylserine binding"/>
    <property type="evidence" value="ECO:0007669"/>
    <property type="project" value="TreeGrafter"/>
</dbReference>
<evidence type="ECO:0000256" key="4">
    <source>
        <dbReference type="ARBA" id="ARBA00023216"/>
    </source>
</evidence>
<dbReference type="PROSITE" id="PS51897">
    <property type="entry name" value="ANNEXIN_2"/>
    <property type="match status" value="4"/>
</dbReference>
<dbReference type="InterPro" id="IPR018502">
    <property type="entry name" value="Annexin_repeat"/>
</dbReference>
<reference evidence="9" key="3">
    <citation type="journal article" date="2017" name="Nature">
        <title>Genome sequence of the progenitor of the wheat D genome Aegilops tauschii.</title>
        <authorList>
            <person name="Luo M.C."/>
            <person name="Gu Y.Q."/>
            <person name="Puiu D."/>
            <person name="Wang H."/>
            <person name="Twardziok S.O."/>
            <person name="Deal K.R."/>
            <person name="Huo N."/>
            <person name="Zhu T."/>
            <person name="Wang L."/>
            <person name="Wang Y."/>
            <person name="McGuire P.E."/>
            <person name="Liu S."/>
            <person name="Long H."/>
            <person name="Ramasamy R.K."/>
            <person name="Rodriguez J.C."/>
            <person name="Van S.L."/>
            <person name="Yuan L."/>
            <person name="Wang Z."/>
            <person name="Xia Z."/>
            <person name="Xiao L."/>
            <person name="Anderson O.D."/>
            <person name="Ouyang S."/>
            <person name="Liang Y."/>
            <person name="Zimin A.V."/>
            <person name="Pertea G."/>
            <person name="Qi P."/>
            <person name="Bennetzen J.L."/>
            <person name="Dai X."/>
            <person name="Dawson M.W."/>
            <person name="Muller H.G."/>
            <person name="Kugler K."/>
            <person name="Rivarola-Duarte L."/>
            <person name="Spannagl M."/>
            <person name="Mayer K.F.X."/>
            <person name="Lu F.H."/>
            <person name="Bevan M.W."/>
            <person name="Leroy P."/>
            <person name="Li P."/>
            <person name="You F.M."/>
            <person name="Sun Q."/>
            <person name="Liu Z."/>
            <person name="Lyons E."/>
            <person name="Wicker T."/>
            <person name="Salzberg S.L."/>
            <person name="Devos K.M."/>
            <person name="Dvorak J."/>
        </authorList>
    </citation>
    <scope>NUCLEOTIDE SEQUENCE [LARGE SCALE GENOMIC DNA]</scope>
    <source>
        <strain evidence="9">cv. AL8/78</strain>
    </source>
</reference>
<proteinExistence type="inferred from homology"/>
<feature type="binding site" evidence="6">
    <location>
        <position position="364"/>
    </location>
    <ligand>
        <name>Ca(2+)</name>
        <dbReference type="ChEBI" id="CHEBI:29108"/>
        <label>1</label>
    </ligand>
</feature>
<protein>
    <recommendedName>
        <fullName evidence="7">Annexin</fullName>
    </recommendedName>
</protein>
<dbReference type="AlphaFoldDB" id="A0A453R597"/>
<feature type="binding site" evidence="6">
    <location>
        <position position="363"/>
    </location>
    <ligand>
        <name>Ca(2+)</name>
        <dbReference type="ChEBI" id="CHEBI:29108"/>
        <label>1</label>
    </ligand>
</feature>
<sequence>QKRAIHSFTPRPVSRSHIARTASDPRQAPVPDGDAQGPLQRPGPRRRLRQPPQGLPRYAHSPLSPPRASAVWRGAARSSDLSGFFSVCLSGWGTNEALIISILGHRDAAQRRAIRKHYADTYGEELLRSITDEISGDFERAVILWTLDPAERDAVLANETAKKWHPGNPVLVEIACARGSKQLFAARQAYHDRFKRSLEEDVAAHVTGDFRKLLVPLVSSHRYEGPEVNTRLAHSEAKLLHEKIEHKAYGDDEVIRILTTRSKAQLLATFNNYNDTFGHPITKDLKADPKDEFLKTLRAVIRCFTCPDRYFEKVARLAIAGNGTDENSLTRVITTRAEVDLKLIKEAYQKRNSVPLEKAVAGDTSGDYESMLLALLGKE</sequence>
<accession>A0A453R597</accession>
<comment type="similarity">
    <text evidence="7">Belongs to the annexin family.</text>
</comment>
<dbReference type="GO" id="GO:0005886">
    <property type="term" value="C:plasma membrane"/>
    <property type="evidence" value="ECO:0007669"/>
    <property type="project" value="TreeGrafter"/>
</dbReference>